<gene>
    <name evidence="2" type="ORF">F7732_01935</name>
</gene>
<comment type="caution">
    <text evidence="2">The sequence shown here is derived from an EMBL/GenBank/DDBJ whole genome shotgun (WGS) entry which is preliminary data.</text>
</comment>
<evidence type="ECO:0000256" key="1">
    <source>
        <dbReference type="SAM" id="Phobius"/>
    </source>
</evidence>
<evidence type="ECO:0000313" key="3">
    <source>
        <dbReference type="Proteomes" id="UP000441354"/>
    </source>
</evidence>
<dbReference type="Proteomes" id="UP000441354">
    <property type="component" value="Unassembled WGS sequence"/>
</dbReference>
<name>A0A7V7RPU0_9BACI</name>
<dbReference type="RefSeq" id="WP_151572014.1">
    <property type="nucleotide sequence ID" value="NZ_WBOT01000001.1"/>
</dbReference>
<reference evidence="2 3" key="1">
    <citation type="journal article" date="2014" name="Arch. Microbiol.">
        <title>Bacillus mesophilum sp. nov., strain IITR-54T, a novel 4-chlorobiphenyl dechlorinating bacterium.</title>
        <authorList>
            <person name="Manickam N."/>
            <person name="Singh N.K."/>
            <person name="Bajaj A."/>
            <person name="Kumar R.M."/>
            <person name="Kaur G."/>
            <person name="Kaur N."/>
            <person name="Bala M."/>
            <person name="Kumar A."/>
            <person name="Mayilraj S."/>
        </authorList>
    </citation>
    <scope>NUCLEOTIDE SEQUENCE [LARGE SCALE GENOMIC DNA]</scope>
    <source>
        <strain evidence="2 3">IITR-54</strain>
    </source>
</reference>
<dbReference type="EMBL" id="WBOT01000001">
    <property type="protein sequence ID" value="KAB2335355.1"/>
    <property type="molecule type" value="Genomic_DNA"/>
</dbReference>
<sequence>MRVLFELIRIIFIFAIVGGLLGNFFGRVYLEIGIDTEKYGWMGFLAIFILFFVLYRNKLQFSGWYKGEGREKLPKIVSRILIFSSIILILLPPFINFHFN</sequence>
<feature type="transmembrane region" description="Helical" evidence="1">
    <location>
        <begin position="76"/>
        <end position="95"/>
    </location>
</feature>
<accession>A0A7V7RPU0</accession>
<keyword evidence="1" id="KW-1133">Transmembrane helix</keyword>
<dbReference type="AlphaFoldDB" id="A0A7V7RPU0"/>
<protein>
    <submittedName>
        <fullName evidence="2">Uncharacterized protein</fullName>
    </submittedName>
</protein>
<feature type="transmembrane region" description="Helical" evidence="1">
    <location>
        <begin position="7"/>
        <end position="26"/>
    </location>
</feature>
<evidence type="ECO:0000313" key="2">
    <source>
        <dbReference type="EMBL" id="KAB2335355.1"/>
    </source>
</evidence>
<feature type="transmembrane region" description="Helical" evidence="1">
    <location>
        <begin position="38"/>
        <end position="55"/>
    </location>
</feature>
<keyword evidence="1" id="KW-0812">Transmembrane</keyword>
<proteinExistence type="predicted"/>
<keyword evidence="3" id="KW-1185">Reference proteome</keyword>
<keyword evidence="1" id="KW-0472">Membrane</keyword>
<organism evidence="2 3">
    <name type="scientific">Bacillus mesophilum</name>
    <dbReference type="NCBI Taxonomy" id="1071718"/>
    <lineage>
        <taxon>Bacteria</taxon>
        <taxon>Bacillati</taxon>
        <taxon>Bacillota</taxon>
        <taxon>Bacilli</taxon>
        <taxon>Bacillales</taxon>
        <taxon>Bacillaceae</taxon>
        <taxon>Bacillus</taxon>
    </lineage>
</organism>
<dbReference type="OrthoDB" id="2428268at2"/>